<name>A0A5N5WHD5_9EURO</name>
<gene>
    <name evidence="1" type="ORF">BDV29DRAFT_185458</name>
</gene>
<accession>A0A5N5WHD5</accession>
<protein>
    <submittedName>
        <fullName evidence="1">Uncharacterized protein</fullName>
    </submittedName>
</protein>
<reference evidence="1 2" key="1">
    <citation type="submission" date="2019-04" db="EMBL/GenBank/DDBJ databases">
        <title>Friends and foes A comparative genomics study of 23 Aspergillus species from section Flavi.</title>
        <authorList>
            <consortium name="DOE Joint Genome Institute"/>
            <person name="Kjaerbolling I."/>
            <person name="Vesth T."/>
            <person name="Frisvad J.C."/>
            <person name="Nybo J.L."/>
            <person name="Theobald S."/>
            <person name="Kildgaard S."/>
            <person name="Isbrandt T."/>
            <person name="Kuo A."/>
            <person name="Sato A."/>
            <person name="Lyhne E.K."/>
            <person name="Kogle M.E."/>
            <person name="Wiebenga A."/>
            <person name="Kun R.S."/>
            <person name="Lubbers R.J."/>
            <person name="Makela M.R."/>
            <person name="Barry K."/>
            <person name="Chovatia M."/>
            <person name="Clum A."/>
            <person name="Daum C."/>
            <person name="Haridas S."/>
            <person name="He G."/>
            <person name="LaButti K."/>
            <person name="Lipzen A."/>
            <person name="Mondo S."/>
            <person name="Riley R."/>
            <person name="Salamov A."/>
            <person name="Simmons B.A."/>
            <person name="Magnuson J.K."/>
            <person name="Henrissat B."/>
            <person name="Mortensen U.H."/>
            <person name="Larsen T.O."/>
            <person name="Devries R.P."/>
            <person name="Grigoriev I.V."/>
            <person name="Machida M."/>
            <person name="Baker S.E."/>
            <person name="Andersen M.R."/>
        </authorList>
    </citation>
    <scope>NUCLEOTIDE SEQUENCE [LARGE SCALE GENOMIC DNA]</scope>
    <source>
        <strain evidence="1 2">CBS 151.66</strain>
    </source>
</reference>
<dbReference type="EMBL" id="ML732435">
    <property type="protein sequence ID" value="KAB8067883.1"/>
    <property type="molecule type" value="Genomic_DNA"/>
</dbReference>
<evidence type="ECO:0000313" key="1">
    <source>
        <dbReference type="EMBL" id="KAB8067883.1"/>
    </source>
</evidence>
<proteinExistence type="predicted"/>
<dbReference type="AlphaFoldDB" id="A0A5N5WHD5"/>
<organism evidence="1 2">
    <name type="scientific">Aspergillus leporis</name>
    <dbReference type="NCBI Taxonomy" id="41062"/>
    <lineage>
        <taxon>Eukaryota</taxon>
        <taxon>Fungi</taxon>
        <taxon>Dikarya</taxon>
        <taxon>Ascomycota</taxon>
        <taxon>Pezizomycotina</taxon>
        <taxon>Eurotiomycetes</taxon>
        <taxon>Eurotiomycetidae</taxon>
        <taxon>Eurotiales</taxon>
        <taxon>Aspergillaceae</taxon>
        <taxon>Aspergillus</taxon>
        <taxon>Aspergillus subgen. Circumdati</taxon>
    </lineage>
</organism>
<evidence type="ECO:0000313" key="2">
    <source>
        <dbReference type="Proteomes" id="UP000326565"/>
    </source>
</evidence>
<keyword evidence="2" id="KW-1185">Reference proteome</keyword>
<dbReference type="Proteomes" id="UP000326565">
    <property type="component" value="Unassembled WGS sequence"/>
</dbReference>
<sequence length="142" mass="16281">MKSRLRSVLVPVLIIQSALRMIIQSTSKDGDPLLFPMPEAETHLRLRCCHVFDLQFVIVALLFSPCPPLKKERNPVRTRTLSVRRNGRYSNTVSSVFSRLESRAAASSFNFPGWRIPLVLDKCPNLWETHNCSGHIAQVWYF</sequence>